<protein>
    <recommendedName>
        <fullName evidence="3">C-JID domain-containing protein</fullName>
    </recommendedName>
</protein>
<name>A0AA39VZ99_ACESA</name>
<keyword evidence="1" id="KW-0433">Leucine-rich repeat</keyword>
<feature type="domain" description="C-JID" evidence="3">
    <location>
        <begin position="16"/>
        <end position="85"/>
    </location>
</feature>
<evidence type="ECO:0000256" key="2">
    <source>
        <dbReference type="ARBA" id="ARBA00022737"/>
    </source>
</evidence>
<dbReference type="InterPro" id="IPR045344">
    <property type="entry name" value="C-JID"/>
</dbReference>
<sequence length="325" mass="37216">MLQESDEMPSVLISYPGSEIPECFTFRSEEPSVFVRHLPQCWFSENLVCFALCAVVEFRDHHDDVRGLVLVCKCEFKSQEGYCRVAKGSLFCWRDDSSGTHSVGSDHVFMGCDFHHPENFGEYHYTNEFSEKFYLEDYHSKRMASCEELLMQKSTTGLLETFGGGDVRIQALRTPEHCGLVDGLGKFFPSAHQFKDITTERRLADSESTVQAHAEQLNEEKTKDQCCQRELDSKENVVAPKDESLIKVKDEVDRHVHCPEDLVHTSQKVTNFQHVQKKRKLNPTIAVFSKLVDRYVDNSTLIELNKEEEPFGIQCSNDLHDSTDS</sequence>
<reference evidence="4" key="2">
    <citation type="submission" date="2023-06" db="EMBL/GenBank/DDBJ databases">
        <authorList>
            <person name="Swenson N.G."/>
            <person name="Wegrzyn J.L."/>
            <person name="Mcevoy S.L."/>
        </authorList>
    </citation>
    <scope>NUCLEOTIDE SEQUENCE</scope>
    <source>
        <strain evidence="4">NS2018</strain>
        <tissue evidence="4">Leaf</tissue>
    </source>
</reference>
<dbReference type="Proteomes" id="UP001168877">
    <property type="component" value="Unassembled WGS sequence"/>
</dbReference>
<evidence type="ECO:0000313" key="5">
    <source>
        <dbReference type="Proteomes" id="UP001168877"/>
    </source>
</evidence>
<proteinExistence type="predicted"/>
<dbReference type="AlphaFoldDB" id="A0AA39VZ99"/>
<keyword evidence="5" id="KW-1185">Reference proteome</keyword>
<comment type="caution">
    <text evidence="4">The sequence shown here is derived from an EMBL/GenBank/DDBJ whole genome shotgun (WGS) entry which is preliminary data.</text>
</comment>
<keyword evidence="2" id="KW-0677">Repeat</keyword>
<gene>
    <name evidence="4" type="ORF">LWI29_012035</name>
</gene>
<evidence type="ECO:0000313" key="4">
    <source>
        <dbReference type="EMBL" id="KAK0596021.1"/>
    </source>
</evidence>
<accession>A0AA39VZ99</accession>
<reference evidence="4" key="1">
    <citation type="journal article" date="2022" name="Plant J.">
        <title>Strategies of tolerance reflected in two North American maple genomes.</title>
        <authorList>
            <person name="McEvoy S.L."/>
            <person name="Sezen U.U."/>
            <person name="Trouern-Trend A."/>
            <person name="McMahon S.M."/>
            <person name="Schaberg P.G."/>
            <person name="Yang J."/>
            <person name="Wegrzyn J.L."/>
            <person name="Swenson N.G."/>
        </authorList>
    </citation>
    <scope>NUCLEOTIDE SEQUENCE</scope>
    <source>
        <strain evidence="4">NS2018</strain>
    </source>
</reference>
<evidence type="ECO:0000259" key="3">
    <source>
        <dbReference type="Pfam" id="PF20160"/>
    </source>
</evidence>
<evidence type="ECO:0000256" key="1">
    <source>
        <dbReference type="ARBA" id="ARBA00022614"/>
    </source>
</evidence>
<dbReference type="EMBL" id="JAUESC010000004">
    <property type="protein sequence ID" value="KAK0596021.1"/>
    <property type="molecule type" value="Genomic_DNA"/>
</dbReference>
<dbReference type="Pfam" id="PF20160">
    <property type="entry name" value="C-JID"/>
    <property type="match status" value="1"/>
</dbReference>
<organism evidence="4 5">
    <name type="scientific">Acer saccharum</name>
    <name type="common">Sugar maple</name>
    <dbReference type="NCBI Taxonomy" id="4024"/>
    <lineage>
        <taxon>Eukaryota</taxon>
        <taxon>Viridiplantae</taxon>
        <taxon>Streptophyta</taxon>
        <taxon>Embryophyta</taxon>
        <taxon>Tracheophyta</taxon>
        <taxon>Spermatophyta</taxon>
        <taxon>Magnoliopsida</taxon>
        <taxon>eudicotyledons</taxon>
        <taxon>Gunneridae</taxon>
        <taxon>Pentapetalae</taxon>
        <taxon>rosids</taxon>
        <taxon>malvids</taxon>
        <taxon>Sapindales</taxon>
        <taxon>Sapindaceae</taxon>
        <taxon>Hippocastanoideae</taxon>
        <taxon>Acereae</taxon>
        <taxon>Acer</taxon>
    </lineage>
</organism>